<dbReference type="STRING" id="265719.SAMN04488509_101880"/>
<name>A0A1G6T4I6_9GAMM</name>
<dbReference type="EMBL" id="FNAG01000001">
    <property type="protein sequence ID" value="SDD24070.1"/>
    <property type="molecule type" value="Genomic_DNA"/>
</dbReference>
<keyword evidence="2" id="KW-1185">Reference proteome</keyword>
<dbReference type="PANTHER" id="PTHR47017">
    <property type="entry name" value="ACYL-COA"/>
    <property type="match status" value="1"/>
</dbReference>
<gene>
    <name evidence="1" type="ORF">SAMN04488509_101880</name>
</gene>
<dbReference type="SUPFAM" id="SSF55729">
    <property type="entry name" value="Acyl-CoA N-acyltransferases (Nat)"/>
    <property type="match status" value="1"/>
</dbReference>
<evidence type="ECO:0000313" key="1">
    <source>
        <dbReference type="EMBL" id="SDD24070.1"/>
    </source>
</evidence>
<dbReference type="RefSeq" id="WP_091239260.1">
    <property type="nucleotide sequence ID" value="NZ_FNAG01000001.1"/>
</dbReference>
<dbReference type="Gene3D" id="3.40.630.30">
    <property type="match status" value="1"/>
</dbReference>
<accession>A0A1G6T4I6</accession>
<evidence type="ECO:0000313" key="2">
    <source>
        <dbReference type="Proteomes" id="UP000199603"/>
    </source>
</evidence>
<proteinExistence type="predicted"/>
<dbReference type="AlphaFoldDB" id="A0A1G6T4I6"/>
<dbReference type="Proteomes" id="UP000199603">
    <property type="component" value="Unassembled WGS sequence"/>
</dbReference>
<reference evidence="1 2" key="1">
    <citation type="submission" date="2016-10" db="EMBL/GenBank/DDBJ databases">
        <authorList>
            <person name="de Groot N.N."/>
        </authorList>
    </citation>
    <scope>NUCLEOTIDE SEQUENCE [LARGE SCALE GENOMIC DNA]</scope>
    <source>
        <strain evidence="1 2">DSM 16957</strain>
    </source>
</reference>
<sequence>MPLRHRFVPRLAEVDAARWDTLRGSDDPFTSHAFLSGLEENGCLRPHWGWTPHHLLIENEAGELQAAAPCYLKTNSHGEFVFDHAWADAYDRAGLDYFPKLLVAVPYSPVTGPRLLCGGDARLRAELLRALESFTSEHRLSGAHINFHPADEAPDGAWLARTDIQFHWHNAGYTDFEDFLAALSSKKRKNLRQERAQVARAGIRLRRVHGDEASAEEIATAHRLYCRTFDDKGNHAALTLEFFHHLAQRLGRGLLLVLAERGDDVIAMALCLRSADTLYGRYWGCFEEVPGLHFECCYHQGIEYCIEQGLKRFEPGAQGEHKLARGFLPQLTHSSHYLPMPAFRDAVARSLVDERRWLAQYRQELLAHSPYRQEDSRG</sequence>
<organism evidence="1 2">
    <name type="scientific">Aquimonas voraii</name>
    <dbReference type="NCBI Taxonomy" id="265719"/>
    <lineage>
        <taxon>Bacteria</taxon>
        <taxon>Pseudomonadati</taxon>
        <taxon>Pseudomonadota</taxon>
        <taxon>Gammaproteobacteria</taxon>
        <taxon>Lysobacterales</taxon>
        <taxon>Lysobacteraceae</taxon>
        <taxon>Aquimonas</taxon>
    </lineage>
</organism>
<dbReference type="InterPro" id="IPR016181">
    <property type="entry name" value="Acyl_CoA_acyltransferase"/>
</dbReference>
<evidence type="ECO:0008006" key="3">
    <source>
        <dbReference type="Google" id="ProtNLM"/>
    </source>
</evidence>
<dbReference type="PANTHER" id="PTHR47017:SF1">
    <property type="entry name" value="ACYL-COA"/>
    <property type="match status" value="1"/>
</dbReference>
<dbReference type="InterPro" id="IPR007434">
    <property type="entry name" value="FemAB-like"/>
</dbReference>
<protein>
    <recommendedName>
        <fullName evidence="3">GNAT family N-acetyltransferase</fullName>
    </recommendedName>
</protein>
<dbReference type="OrthoDB" id="9776898at2"/>
<dbReference type="Pfam" id="PF04339">
    <property type="entry name" value="FemAB_like"/>
    <property type="match status" value="1"/>
</dbReference>